<keyword evidence="2" id="KW-1185">Reference proteome</keyword>
<protein>
    <submittedName>
        <fullName evidence="1">Uncharacterized protein</fullName>
    </submittedName>
</protein>
<evidence type="ECO:0000313" key="1">
    <source>
        <dbReference type="EMBL" id="CAI4214323.1"/>
    </source>
</evidence>
<dbReference type="AlphaFoldDB" id="A0A9P1M942"/>
<organism evidence="1 2">
    <name type="scientific">Parascedosporium putredinis</name>
    <dbReference type="NCBI Taxonomy" id="1442378"/>
    <lineage>
        <taxon>Eukaryota</taxon>
        <taxon>Fungi</taxon>
        <taxon>Dikarya</taxon>
        <taxon>Ascomycota</taxon>
        <taxon>Pezizomycotina</taxon>
        <taxon>Sordariomycetes</taxon>
        <taxon>Hypocreomycetidae</taxon>
        <taxon>Microascales</taxon>
        <taxon>Microascaceae</taxon>
        <taxon>Parascedosporium</taxon>
    </lineage>
</organism>
<evidence type="ECO:0000313" key="2">
    <source>
        <dbReference type="Proteomes" id="UP000838763"/>
    </source>
</evidence>
<dbReference type="Proteomes" id="UP000838763">
    <property type="component" value="Unassembled WGS sequence"/>
</dbReference>
<proteinExistence type="predicted"/>
<dbReference type="EMBL" id="CALLCH030000011">
    <property type="protein sequence ID" value="CAI4214323.1"/>
    <property type="molecule type" value="Genomic_DNA"/>
</dbReference>
<accession>A0A9P1M942</accession>
<name>A0A9P1M942_9PEZI</name>
<comment type="caution">
    <text evidence="1">The sequence shown here is derived from an EMBL/GenBank/DDBJ whole genome shotgun (WGS) entry which is preliminary data.</text>
</comment>
<sequence>MQAGSFRKTILVDDNSRSLRGFERRNVEAGDANAHADGRVAHQVLESRAKPYHPNPYASKERSRAVLTLRDQIRYLFNAIDRASPANFVDPCLNFAFLHHQP</sequence>
<reference evidence="1" key="1">
    <citation type="submission" date="2022-11" db="EMBL/GenBank/DDBJ databases">
        <authorList>
            <person name="Scott C."/>
            <person name="Bruce N."/>
        </authorList>
    </citation>
    <scope>NUCLEOTIDE SEQUENCE</scope>
</reference>
<gene>
    <name evidence="1" type="ORF">PPNO1_LOCUS4052</name>
</gene>